<proteinExistence type="inferred from homology"/>
<dbReference type="Proteomes" id="UP001501585">
    <property type="component" value="Unassembled WGS sequence"/>
</dbReference>
<accession>A0ABN2SKH3</accession>
<evidence type="ECO:0000313" key="4">
    <source>
        <dbReference type="Proteomes" id="UP001501585"/>
    </source>
</evidence>
<dbReference type="Pfam" id="PF01458">
    <property type="entry name" value="SUFBD_core"/>
    <property type="match status" value="1"/>
</dbReference>
<keyword evidence="4" id="KW-1185">Reference proteome</keyword>
<dbReference type="SUPFAM" id="SSF101960">
    <property type="entry name" value="Stabilizer of iron transporter SufD"/>
    <property type="match status" value="1"/>
</dbReference>
<dbReference type="PANTHER" id="PTHR43575:SF1">
    <property type="entry name" value="PROTEIN ABCI7, CHLOROPLASTIC"/>
    <property type="match status" value="1"/>
</dbReference>
<dbReference type="InterPro" id="IPR037284">
    <property type="entry name" value="SUF_FeS_clus_asmbl_SufBD_sf"/>
</dbReference>
<gene>
    <name evidence="3" type="primary">sufD</name>
    <name evidence="3" type="ORF">GCM10009799_11610</name>
</gene>
<evidence type="ECO:0000313" key="3">
    <source>
        <dbReference type="EMBL" id="GAA1987672.1"/>
    </source>
</evidence>
<organism evidence="3 4">
    <name type="scientific">Nocardiopsis rhodophaea</name>
    <dbReference type="NCBI Taxonomy" id="280238"/>
    <lineage>
        <taxon>Bacteria</taxon>
        <taxon>Bacillati</taxon>
        <taxon>Actinomycetota</taxon>
        <taxon>Actinomycetes</taxon>
        <taxon>Streptosporangiales</taxon>
        <taxon>Nocardiopsidaceae</taxon>
        <taxon>Nocardiopsis</taxon>
    </lineage>
</organism>
<comment type="caution">
    <text evidence="3">The sequence shown here is derived from an EMBL/GenBank/DDBJ whole genome shotgun (WGS) entry which is preliminary data.</text>
</comment>
<evidence type="ECO:0000256" key="1">
    <source>
        <dbReference type="ARBA" id="ARBA00043967"/>
    </source>
</evidence>
<sequence length="394" mass="43158">MVKLASPNLGIKEHSHGDVELPISKLDVHGSFDVDALPVPTGREEEWRFTPLRRLRGLHDGRDISDGSVKVETRAPAGVTVETGVGSDDPRLGTSFLPTDRVSALAYRDFDKFDGATVVTVPKETEVSEPVFITTTGTEQGDAYGHVLVRVERHASATVVLEYAGSAVYADNIEFIVDDGAKLTVISLQDWDTDAVHVAHQYTKVGRDARFKSHVVTLGGDLVRISPKVGYTGPGGDAELHGLYFTGDNQHHEHRSLIDHNVSNTRSRVNYRGALSGEGAHGVWIGDVIIGEGTEGTDSYEHNRNLALTDGTRIDSVPNLEIFTGEVEGAGHASASGRLDDIHLFYLQSRGIPEDEARRLVIRGYFAELINTIEIPELRDRIMDEVEEKLARHE</sequence>
<protein>
    <submittedName>
        <fullName evidence="3">Fe-S cluster assembly protein SufD</fullName>
    </submittedName>
</protein>
<dbReference type="InterPro" id="IPR000825">
    <property type="entry name" value="SUF_FeS_clus_asmbl_SufBD_core"/>
</dbReference>
<reference evidence="3 4" key="1">
    <citation type="journal article" date="2019" name="Int. J. Syst. Evol. Microbiol.">
        <title>The Global Catalogue of Microorganisms (GCM) 10K type strain sequencing project: providing services to taxonomists for standard genome sequencing and annotation.</title>
        <authorList>
            <consortium name="The Broad Institute Genomics Platform"/>
            <consortium name="The Broad Institute Genome Sequencing Center for Infectious Disease"/>
            <person name="Wu L."/>
            <person name="Ma J."/>
        </authorList>
    </citation>
    <scope>NUCLEOTIDE SEQUENCE [LARGE SCALE GENOMIC DNA]</scope>
    <source>
        <strain evidence="3 4">JCM 15313</strain>
    </source>
</reference>
<dbReference type="EMBL" id="BAAAPC010000004">
    <property type="protein sequence ID" value="GAA1987672.1"/>
    <property type="molecule type" value="Genomic_DNA"/>
</dbReference>
<dbReference type="NCBIfam" id="TIGR01981">
    <property type="entry name" value="sufD"/>
    <property type="match status" value="1"/>
</dbReference>
<dbReference type="InterPro" id="IPR055346">
    <property type="entry name" value="Fe-S_cluster_assembly_SufBD"/>
</dbReference>
<comment type="similarity">
    <text evidence="1">Belongs to the iron-sulfur cluster assembly SufBD family.</text>
</comment>
<dbReference type="PANTHER" id="PTHR43575">
    <property type="entry name" value="PROTEIN ABCI7, CHLOROPLASTIC"/>
    <property type="match status" value="1"/>
</dbReference>
<dbReference type="InterPro" id="IPR011542">
    <property type="entry name" value="SUF_FeS_clus_asmbl_SufD"/>
</dbReference>
<name>A0ABN2SKH3_9ACTN</name>
<evidence type="ECO:0000259" key="2">
    <source>
        <dbReference type="Pfam" id="PF01458"/>
    </source>
</evidence>
<feature type="domain" description="SUF system FeS cluster assembly SufBD core" evidence="2">
    <location>
        <begin position="139"/>
        <end position="364"/>
    </location>
</feature>